<dbReference type="OrthoDB" id="5352400at2759"/>
<dbReference type="EMBL" id="MU005784">
    <property type="protein sequence ID" value="KAF2703972.1"/>
    <property type="molecule type" value="Genomic_DNA"/>
</dbReference>
<evidence type="ECO:0000313" key="4">
    <source>
        <dbReference type="Proteomes" id="UP000799428"/>
    </source>
</evidence>
<feature type="compositionally biased region" description="Low complexity" evidence="1">
    <location>
        <begin position="304"/>
        <end position="326"/>
    </location>
</feature>
<evidence type="ECO:0000256" key="1">
    <source>
        <dbReference type="SAM" id="MobiDB-lite"/>
    </source>
</evidence>
<keyword evidence="2" id="KW-0812">Transmembrane</keyword>
<feature type="transmembrane region" description="Helical" evidence="2">
    <location>
        <begin position="193"/>
        <end position="215"/>
    </location>
</feature>
<evidence type="ECO:0000313" key="3">
    <source>
        <dbReference type="EMBL" id="KAF2703972.1"/>
    </source>
</evidence>
<feature type="transmembrane region" description="Helical" evidence="2">
    <location>
        <begin position="104"/>
        <end position="125"/>
    </location>
</feature>
<feature type="transmembrane region" description="Helical" evidence="2">
    <location>
        <begin position="131"/>
        <end position="150"/>
    </location>
</feature>
<keyword evidence="4" id="KW-1185">Reference proteome</keyword>
<protein>
    <submittedName>
        <fullName evidence="3">Uncharacterized protein</fullName>
    </submittedName>
</protein>
<gene>
    <name evidence="3" type="ORF">K504DRAFT_168136</name>
</gene>
<feature type="region of interest" description="Disordered" evidence="1">
    <location>
        <begin position="270"/>
        <end position="365"/>
    </location>
</feature>
<accession>A0A6G1JUL1</accession>
<name>A0A6G1JUL1_9PLEO</name>
<dbReference type="Proteomes" id="UP000799428">
    <property type="component" value="Unassembled WGS sequence"/>
</dbReference>
<dbReference type="AlphaFoldDB" id="A0A6G1JUL1"/>
<evidence type="ECO:0000256" key="2">
    <source>
        <dbReference type="SAM" id="Phobius"/>
    </source>
</evidence>
<reference evidence="3" key="1">
    <citation type="journal article" date="2020" name="Stud. Mycol.">
        <title>101 Dothideomycetes genomes: a test case for predicting lifestyles and emergence of pathogens.</title>
        <authorList>
            <person name="Haridas S."/>
            <person name="Albert R."/>
            <person name="Binder M."/>
            <person name="Bloem J."/>
            <person name="Labutti K."/>
            <person name="Salamov A."/>
            <person name="Andreopoulos B."/>
            <person name="Baker S."/>
            <person name="Barry K."/>
            <person name="Bills G."/>
            <person name="Bluhm B."/>
            <person name="Cannon C."/>
            <person name="Castanera R."/>
            <person name="Culley D."/>
            <person name="Daum C."/>
            <person name="Ezra D."/>
            <person name="Gonzalez J."/>
            <person name="Henrissat B."/>
            <person name="Kuo A."/>
            <person name="Liang C."/>
            <person name="Lipzen A."/>
            <person name="Lutzoni F."/>
            <person name="Magnuson J."/>
            <person name="Mondo S."/>
            <person name="Nolan M."/>
            <person name="Ohm R."/>
            <person name="Pangilinan J."/>
            <person name="Park H.-J."/>
            <person name="Ramirez L."/>
            <person name="Alfaro M."/>
            <person name="Sun H."/>
            <person name="Tritt A."/>
            <person name="Yoshinaga Y."/>
            <person name="Zwiers L.-H."/>
            <person name="Turgeon B."/>
            <person name="Goodwin S."/>
            <person name="Spatafora J."/>
            <person name="Crous P."/>
            <person name="Grigoriev I."/>
        </authorList>
    </citation>
    <scope>NUCLEOTIDE SEQUENCE</scope>
    <source>
        <strain evidence="3">CBS 279.74</strain>
    </source>
</reference>
<sequence>MRRCFIPRQWRWPSIIWGLLVLELPFTVANMSLFGIASPNLYRTILWKEGGVLGFNSDPTTVLYAAANYRPVKIPLVWSSFAKKRWMASQEAIANKLSSSNTQYNLVIGVLCMFFYLIKCTGWLLHCLWPIFSLPLHLALLAVWVVSLYVQTAPDTIDPKRENKGAPWYITKSCDLASEPLVKKYCMQAKASFAVSVVMLAIYAIHVLLALFSLLRPTRTARTTHAEKVAHKRAEKEKWAALQASPSDNEMTAEQQWQHMWELQQLPRTPGTVGAMKSPMTPRSQAFGHLDGTSPPEQHGWYAQHQLQPQQQQQQQQHQQQQYVQQDNYGLGVNHGTRPPHGTQGDVSPVDELDEYVPHRQTNPY</sequence>
<keyword evidence="2" id="KW-1133">Transmembrane helix</keyword>
<keyword evidence="2" id="KW-0472">Membrane</keyword>
<feature type="transmembrane region" description="Helical" evidence="2">
    <location>
        <begin position="15"/>
        <end position="37"/>
    </location>
</feature>
<organism evidence="3 4">
    <name type="scientific">Pleomassaria siparia CBS 279.74</name>
    <dbReference type="NCBI Taxonomy" id="1314801"/>
    <lineage>
        <taxon>Eukaryota</taxon>
        <taxon>Fungi</taxon>
        <taxon>Dikarya</taxon>
        <taxon>Ascomycota</taxon>
        <taxon>Pezizomycotina</taxon>
        <taxon>Dothideomycetes</taxon>
        <taxon>Pleosporomycetidae</taxon>
        <taxon>Pleosporales</taxon>
        <taxon>Pleomassariaceae</taxon>
        <taxon>Pleomassaria</taxon>
    </lineage>
</organism>
<proteinExistence type="predicted"/>